<accession>A0ABP0HNE5</accession>
<dbReference type="EMBL" id="CAXAMN010000891">
    <property type="protein sequence ID" value="CAK8991313.1"/>
    <property type="molecule type" value="Genomic_DNA"/>
</dbReference>
<evidence type="ECO:0000313" key="1">
    <source>
        <dbReference type="EMBL" id="CAK8991313.1"/>
    </source>
</evidence>
<proteinExistence type="predicted"/>
<dbReference type="SUPFAM" id="SSF55961">
    <property type="entry name" value="Bet v1-like"/>
    <property type="match status" value="1"/>
</dbReference>
<organism evidence="1 3">
    <name type="scientific">Durusdinium trenchii</name>
    <dbReference type="NCBI Taxonomy" id="1381693"/>
    <lineage>
        <taxon>Eukaryota</taxon>
        <taxon>Sar</taxon>
        <taxon>Alveolata</taxon>
        <taxon>Dinophyceae</taxon>
        <taxon>Suessiales</taxon>
        <taxon>Symbiodiniaceae</taxon>
        <taxon>Durusdinium</taxon>
    </lineage>
</organism>
<keyword evidence="3" id="KW-1185">Reference proteome</keyword>
<evidence type="ECO:0000313" key="3">
    <source>
        <dbReference type="Proteomes" id="UP001642484"/>
    </source>
</evidence>
<name>A0ABP0HNE5_9DINO</name>
<comment type="caution">
    <text evidence="1">The sequence shown here is derived from an EMBL/GenBank/DDBJ whole genome shotgun (WGS) entry which is preliminary data.</text>
</comment>
<reference evidence="1 3" key="1">
    <citation type="submission" date="2024-02" db="EMBL/GenBank/DDBJ databases">
        <authorList>
            <person name="Chen Y."/>
            <person name="Shah S."/>
            <person name="Dougan E. K."/>
            <person name="Thang M."/>
            <person name="Chan C."/>
        </authorList>
    </citation>
    <scope>NUCLEOTIDE SEQUENCE [LARGE SCALE GENOMIC DNA]</scope>
</reference>
<evidence type="ECO:0008006" key="4">
    <source>
        <dbReference type="Google" id="ProtNLM"/>
    </source>
</evidence>
<protein>
    <recommendedName>
        <fullName evidence="4">Coenzyme Q-binding protein COQ10 START domain-containing protein</fullName>
    </recommendedName>
</protein>
<dbReference type="Proteomes" id="UP001642484">
    <property type="component" value="Unassembled WGS sequence"/>
</dbReference>
<gene>
    <name evidence="1" type="ORF">CCMP2556_LOCUS2407</name>
    <name evidence="2" type="ORF">CCMP2556_LOCUS2620</name>
</gene>
<sequence>MISAIRAAEVLERDGLSSTCQSARCSYRITKLWLEVPTVHHLEPSCGRISFDIDPAATGLVLREASGFWQVRPCRNPADSRVVFRVYAHASDLMPNWLVEYGARKCLKRATAWLKPYAEELWQKSRY</sequence>
<evidence type="ECO:0000313" key="2">
    <source>
        <dbReference type="EMBL" id="CAK8991839.1"/>
    </source>
</evidence>
<dbReference type="EMBL" id="CAXAMN010001002">
    <property type="protein sequence ID" value="CAK8991839.1"/>
    <property type="molecule type" value="Genomic_DNA"/>
</dbReference>